<dbReference type="STRING" id="1513793.SAMN06296036_12696"/>
<dbReference type="EMBL" id="FWZT01000026">
    <property type="protein sequence ID" value="SMF71871.1"/>
    <property type="molecule type" value="Genomic_DNA"/>
</dbReference>
<accession>A0A1Y6CRG9</accession>
<dbReference type="AlphaFoldDB" id="A0A1Y6CRG9"/>
<dbReference type="Proteomes" id="UP000192907">
    <property type="component" value="Unassembled WGS sequence"/>
</dbReference>
<proteinExistence type="predicted"/>
<sequence>MRISPQLKAIGSILAIVAIAACSKGKNKSPQNGEKPQTEFSLIELGLTPTPPIGDKISVFKSTRDCSAKLLDTGSYEINCDQRPWSLPEVEDNYDTTSGMKSFISHFAEQRATFDVLCQKDTYINLSISYQGIEFEPNFHEKSFAFSINREDFDPEHLEISHGNTRRSLDDIKNLNNCQVTYLGDVTVPKSIRDISELEGKGFSSEDLIKLDFEYWNQIFENDMYIWDQLEAKSLLITQGQFFEKHEGFDIFTELQEEFRVFPRQELSDDSFRYSTRCLGEPDEMVEFSGAYNFSEYSRCSMHLDFKASQDFQSNRYFLAITYFGVSDQILNREFNSINYLPRTVSLDHEILQNVSRIDLTLIAKDEGIASYSKALYLSAAPKFDANSYLISRIEADNDNIDHQFFKNLTDYASFATETYFHLGLNYQLRFLEVVDIPKSLTNWTACLRESRDGPDIYCSPYETFINRFADDRKNVYLSGSWLPEKYLDKNMFLSFKGRNFDLSTYRFVDQPSSFTREVHIYGDNPKGIVQHQFQTDKSGQFQQLLIRRKVPFEFFNVGIKARFECLGQSNGQNYQSNFQTSFTKPTLVVTEEDIVASFSGNLPCSAGIEVQSISLVDWELNRSFFTLTP</sequence>
<reference evidence="2" key="1">
    <citation type="submission" date="2017-04" db="EMBL/GenBank/DDBJ databases">
        <authorList>
            <person name="Varghese N."/>
            <person name="Submissions S."/>
        </authorList>
    </citation>
    <scope>NUCLEOTIDE SEQUENCE [LARGE SCALE GENOMIC DNA]</scope>
    <source>
        <strain evidence="2">RKEM611</strain>
    </source>
</reference>
<evidence type="ECO:0000313" key="1">
    <source>
        <dbReference type="EMBL" id="SMF71871.1"/>
    </source>
</evidence>
<dbReference type="RefSeq" id="WP_132324163.1">
    <property type="nucleotide sequence ID" value="NZ_FWZT01000026.1"/>
</dbReference>
<dbReference type="PROSITE" id="PS51257">
    <property type="entry name" value="PROKAR_LIPOPROTEIN"/>
    <property type="match status" value="1"/>
</dbReference>
<organism evidence="1 2">
    <name type="scientific">Pseudobacteriovorax antillogorgiicola</name>
    <dbReference type="NCBI Taxonomy" id="1513793"/>
    <lineage>
        <taxon>Bacteria</taxon>
        <taxon>Pseudomonadati</taxon>
        <taxon>Bdellovibrionota</taxon>
        <taxon>Oligoflexia</taxon>
        <taxon>Oligoflexales</taxon>
        <taxon>Pseudobacteriovoracaceae</taxon>
        <taxon>Pseudobacteriovorax</taxon>
    </lineage>
</organism>
<evidence type="ECO:0008006" key="3">
    <source>
        <dbReference type="Google" id="ProtNLM"/>
    </source>
</evidence>
<keyword evidence="2" id="KW-1185">Reference proteome</keyword>
<gene>
    <name evidence="1" type="ORF">SAMN06296036_12696</name>
</gene>
<evidence type="ECO:0000313" key="2">
    <source>
        <dbReference type="Proteomes" id="UP000192907"/>
    </source>
</evidence>
<name>A0A1Y6CRG9_9BACT</name>
<protein>
    <recommendedName>
        <fullName evidence="3">Lipoprotein</fullName>
    </recommendedName>
</protein>